<evidence type="ECO:0000313" key="4">
    <source>
        <dbReference type="EMBL" id="PQJ95377.1"/>
    </source>
</evidence>
<protein>
    <submittedName>
        <fullName evidence="4">Helicase</fullName>
    </submittedName>
</protein>
<dbReference type="OrthoDB" id="9772064at2"/>
<feature type="domain" description="Helicase ATP-binding" evidence="2">
    <location>
        <begin position="266"/>
        <end position="404"/>
    </location>
</feature>
<dbReference type="InterPro" id="IPR038718">
    <property type="entry name" value="SNF2-like_sf"/>
</dbReference>
<evidence type="ECO:0000259" key="2">
    <source>
        <dbReference type="PROSITE" id="PS51192"/>
    </source>
</evidence>
<keyword evidence="4" id="KW-0547">Nucleotide-binding</keyword>
<dbReference type="SMART" id="SM00487">
    <property type="entry name" value="DEXDc"/>
    <property type="match status" value="1"/>
</dbReference>
<dbReference type="SMART" id="SM00490">
    <property type="entry name" value="HELICc"/>
    <property type="match status" value="1"/>
</dbReference>
<evidence type="ECO:0000256" key="1">
    <source>
        <dbReference type="ARBA" id="ARBA00022801"/>
    </source>
</evidence>
<dbReference type="Pfam" id="PF00271">
    <property type="entry name" value="Helicase_C"/>
    <property type="match status" value="1"/>
</dbReference>
<dbReference type="Gene3D" id="3.30.870.10">
    <property type="entry name" value="Endonuclease Chain A"/>
    <property type="match status" value="1"/>
</dbReference>
<dbReference type="PANTHER" id="PTHR45766:SF6">
    <property type="entry name" value="SWI_SNF-RELATED MATRIX-ASSOCIATED ACTIN-DEPENDENT REGULATOR OF CHROMATIN SUBFAMILY A-LIKE PROTEIN 1"/>
    <property type="match status" value="1"/>
</dbReference>
<dbReference type="SUPFAM" id="SSF52540">
    <property type="entry name" value="P-loop containing nucleoside triphosphate hydrolases"/>
    <property type="match status" value="2"/>
</dbReference>
<dbReference type="PROSITE" id="PS51194">
    <property type="entry name" value="HELICASE_CTER"/>
    <property type="match status" value="1"/>
</dbReference>
<dbReference type="PROSITE" id="PS51192">
    <property type="entry name" value="HELICASE_ATP_BIND_1"/>
    <property type="match status" value="1"/>
</dbReference>
<dbReference type="InterPro" id="IPR049730">
    <property type="entry name" value="SNF2/RAD54-like_C"/>
</dbReference>
<dbReference type="PANTHER" id="PTHR45766">
    <property type="entry name" value="DNA ANNEALING HELICASE AND ENDONUCLEASE ZRANB3 FAMILY MEMBER"/>
    <property type="match status" value="1"/>
</dbReference>
<dbReference type="Gene3D" id="3.40.50.10810">
    <property type="entry name" value="Tandem AAA-ATPase domain"/>
    <property type="match status" value="2"/>
</dbReference>
<evidence type="ECO:0000259" key="3">
    <source>
        <dbReference type="PROSITE" id="PS51194"/>
    </source>
</evidence>
<dbReference type="GO" id="GO:0004386">
    <property type="term" value="F:helicase activity"/>
    <property type="evidence" value="ECO:0007669"/>
    <property type="project" value="UniProtKB-KW"/>
</dbReference>
<gene>
    <name evidence="4" type="ORF">CXB77_14250</name>
</gene>
<dbReference type="InterPro" id="IPR025202">
    <property type="entry name" value="PLD-like_dom"/>
</dbReference>
<comment type="caution">
    <text evidence="4">The sequence shown here is derived from an EMBL/GenBank/DDBJ whole genome shotgun (WGS) entry which is preliminary data.</text>
</comment>
<dbReference type="InterPro" id="IPR001650">
    <property type="entry name" value="Helicase_C-like"/>
</dbReference>
<keyword evidence="4" id="KW-0067">ATP-binding</keyword>
<dbReference type="EMBL" id="PPGH01000037">
    <property type="protein sequence ID" value="PQJ95377.1"/>
    <property type="molecule type" value="Genomic_DNA"/>
</dbReference>
<dbReference type="SUPFAM" id="SSF56024">
    <property type="entry name" value="Phospholipase D/nuclease"/>
    <property type="match status" value="1"/>
</dbReference>
<dbReference type="RefSeq" id="WP_105074416.1">
    <property type="nucleotide sequence ID" value="NZ_PPGH01000037.1"/>
</dbReference>
<accession>A0A2S7XNQ6</accession>
<dbReference type="CDD" id="cd09178">
    <property type="entry name" value="PLDc_N_Snf2_like"/>
    <property type="match status" value="1"/>
</dbReference>
<proteinExistence type="predicted"/>
<dbReference type="CDD" id="cd18793">
    <property type="entry name" value="SF2_C_SNF"/>
    <property type="match status" value="1"/>
</dbReference>
<evidence type="ECO:0000313" key="5">
    <source>
        <dbReference type="Proteomes" id="UP000239936"/>
    </source>
</evidence>
<name>A0A2S7XNQ6_9GAMM</name>
<dbReference type="Gene3D" id="3.40.50.300">
    <property type="entry name" value="P-loop containing nucleotide triphosphate hydrolases"/>
    <property type="match status" value="1"/>
</dbReference>
<dbReference type="Proteomes" id="UP000239936">
    <property type="component" value="Unassembled WGS sequence"/>
</dbReference>
<dbReference type="InterPro" id="IPR027417">
    <property type="entry name" value="P-loop_NTPase"/>
</dbReference>
<dbReference type="GO" id="GO:0016787">
    <property type="term" value="F:hydrolase activity"/>
    <property type="evidence" value="ECO:0007669"/>
    <property type="project" value="UniProtKB-KW"/>
</dbReference>
<keyword evidence="4" id="KW-0347">Helicase</keyword>
<reference evidence="4 5" key="1">
    <citation type="submission" date="2018-01" db="EMBL/GenBank/DDBJ databases">
        <title>The complete genome sequence of Chromatium okenii LaCa, a purple sulfur bacterium with a turbulent life.</title>
        <authorList>
            <person name="Luedin S.M."/>
            <person name="Liechti N."/>
            <person name="Storelli N."/>
            <person name="Danza F."/>
            <person name="Wittwer M."/>
            <person name="Pothier J.F."/>
            <person name="Tonolla M.A."/>
        </authorList>
    </citation>
    <scope>NUCLEOTIDE SEQUENCE [LARGE SCALE GENOMIC DNA]</scope>
    <source>
        <strain evidence="4 5">LaCa</strain>
    </source>
</reference>
<dbReference type="AlphaFoldDB" id="A0A2S7XNQ6"/>
<dbReference type="Pfam" id="PF13091">
    <property type="entry name" value="PLDc_2"/>
    <property type="match status" value="1"/>
</dbReference>
<keyword evidence="1" id="KW-0378">Hydrolase</keyword>
<sequence>MSTVSDLTFITNEHGQHLRDRFNVLLNDHPRCFECLVGYFFISGFHQLHSALANTEQIRILIGINTDRPVLQLLATAQAQQELALESHSYVHQHLPGAILHELQQAEESAAVESGVQHFVEWIKSGKLAIRAYPSGRIHAKLYIMTFKEGDRDAGRVITGSSNFTAAGLVDNLEFNVELKNRSDYEFARAKFNELWTEAVDVTADYVTTIEQDSHYAAITPYELYLKLLYEYFRGELNLSIDSLDGNLPPGFKPLRYQAEAVANAHKILDEYGGVFLADVVGLGKTYMAALLAQQLNTPCLVIAPPHLLDAQNPSAWPNVFRDFGVRGYRCESVGKLEALCTQDLRKFTTVFIDESHRFRSETTQSYSLLAQICFGKRVVLVSATPLNNAPQDILSQIKLFQPSKRSTIPNVRDLEAFFGRLRRRLDALDRQSDHAEYLRIVQDNARETREKVLKFLMIRRTRSEIAKYYGADLAQQGLKFPEVADPEPLFYQFNTNESQVFNQTIYTLTHEFKYARYTPLAYYNGERDEQAIHSQRNLAKLMKIMLVKRLESSFAAFRATLERFIVTYERVMIEFNKGHVFISKKHSAKIFDLLDADDEAGIERLLDEDKAEKLAAADFTPEFKIDLEHDLALLKDIHSNWQQMTRDPKWDCFCAILNDNALLKSNKIIIFTESKETAADLAEKIRAQVESKVLLVTGGAAPGVRAEVIANFDAKFYRPKDDYRILVTTEVLAEGVNLHRANIVVNYDIPWNPTRLIQRVGRVNRVDTTFERIYTYNFFPTDESNDLIKLREAAEAKIHAFIQMLGADARLLTENEDIVSHDLFTRWNSKQTLTGEDDNAASELQFLTEIRAVRDTQPELFARIKRLPQKARSTRQVSSTAVPTVPAVLNYFRQGKLDKFFLSSGTGVATFELDFITAATLLKPTDPHELRHHIPQRFYTLLEQNKAAWMAATIIDIEHMKALQSDHQYDSYIVKRLKDKAVRHCPQFTTDDEALIGKVIRLVEDGLLPKVTAKKVATALKRQENFAPLRVLAVLREQIQAELLQFNRFVPINHPPALREVILSSYLMKQL</sequence>
<keyword evidence="5" id="KW-1185">Reference proteome</keyword>
<organism evidence="4 5">
    <name type="scientific">Chromatium okenii</name>
    <dbReference type="NCBI Taxonomy" id="61644"/>
    <lineage>
        <taxon>Bacteria</taxon>
        <taxon>Pseudomonadati</taxon>
        <taxon>Pseudomonadota</taxon>
        <taxon>Gammaproteobacteria</taxon>
        <taxon>Chromatiales</taxon>
        <taxon>Chromatiaceae</taxon>
        <taxon>Chromatium</taxon>
    </lineage>
</organism>
<feature type="domain" description="Helicase C-terminal" evidence="3">
    <location>
        <begin position="658"/>
        <end position="810"/>
    </location>
</feature>
<dbReference type="InterPro" id="IPR014001">
    <property type="entry name" value="Helicase_ATP-bd"/>
</dbReference>